<dbReference type="Pfam" id="PF02397">
    <property type="entry name" value="Bac_transf"/>
    <property type="match status" value="2"/>
</dbReference>
<reference evidence="4 5" key="1">
    <citation type="journal article" date="2018" name="ISME J.">
        <title>A methanotrophic archaeon couples anaerobic oxidation of methane to Fe(III) reduction.</title>
        <authorList>
            <person name="Cai C."/>
            <person name="Leu A.O."/>
            <person name="Xie G.J."/>
            <person name="Guo J."/>
            <person name="Feng Y."/>
            <person name="Zhao J.X."/>
            <person name="Tyson G.W."/>
            <person name="Yuan Z."/>
            <person name="Hu S."/>
        </authorList>
    </citation>
    <scope>NUCLEOTIDE SEQUENCE [LARGE SCALE GENOMIC DNA]</scope>
    <source>
        <strain evidence="4">FeB_12</strain>
    </source>
</reference>
<gene>
    <name evidence="4" type="ORF">C3F09_00025</name>
</gene>
<dbReference type="AlphaFoldDB" id="A0A855X5F5"/>
<keyword evidence="2" id="KW-1133">Transmembrane helix</keyword>
<dbReference type="InterPro" id="IPR003362">
    <property type="entry name" value="Bact_transf"/>
</dbReference>
<organism evidence="4 5">
    <name type="scientific">candidate division GN15 bacterium</name>
    <dbReference type="NCBI Taxonomy" id="2072418"/>
    <lineage>
        <taxon>Bacteria</taxon>
        <taxon>candidate division GN15</taxon>
    </lineage>
</organism>
<keyword evidence="2" id="KW-0472">Membrane</keyword>
<comment type="similarity">
    <text evidence="1">Belongs to the bacterial sugar transferase family.</text>
</comment>
<dbReference type="Proteomes" id="UP000250918">
    <property type="component" value="Unassembled WGS sequence"/>
</dbReference>
<name>A0A855X5F5_9BACT</name>
<feature type="transmembrane region" description="Helical" evidence="2">
    <location>
        <begin position="57"/>
        <end position="77"/>
    </location>
</feature>
<proteinExistence type="inferred from homology"/>
<feature type="domain" description="Bacterial sugar transferase" evidence="3">
    <location>
        <begin position="159"/>
        <end position="303"/>
    </location>
</feature>
<keyword evidence="4" id="KW-0808">Transferase</keyword>
<evidence type="ECO:0000259" key="3">
    <source>
        <dbReference type="Pfam" id="PF02397"/>
    </source>
</evidence>
<comment type="caution">
    <text evidence="4">The sequence shown here is derived from an EMBL/GenBank/DDBJ whole genome shotgun (WGS) entry which is preliminary data.</text>
</comment>
<sequence length="309" mass="34713">MSRISNQINHPSDTTVAMPSRTFHYGSAAGAAAPSVVGLPVAHPDLALRLKFAVGEILGFLFVLASTGYIFVVPSSLSRPALMRAMINRLVKRTLDIIGASIGIILCTPFWMILPIVIKLNSNGPVFYTQTRVGINRRRKNRRCFPVSQGDDRRGRERRRENYMGKPFKVIKFRTMVQDAEKLSGPVWATKNDARITKVGRFLRKTRLDEIPQFINVLKGDMALVGPRPERPSFVRELSSKVEDYSGRLDVKPGLTGLAQIENGYDSSVASVAEKVRFDLQYIRNWSLWYDFKIMFKTVIVVFTGKGAC</sequence>
<evidence type="ECO:0000256" key="1">
    <source>
        <dbReference type="ARBA" id="ARBA00006464"/>
    </source>
</evidence>
<dbReference type="GO" id="GO:0016780">
    <property type="term" value="F:phosphotransferase activity, for other substituted phosphate groups"/>
    <property type="evidence" value="ECO:0007669"/>
    <property type="project" value="TreeGrafter"/>
</dbReference>
<feature type="transmembrane region" description="Helical" evidence="2">
    <location>
        <begin position="97"/>
        <end position="118"/>
    </location>
</feature>
<dbReference type="EMBL" id="PQAP01000001">
    <property type="protein sequence ID" value="PWB76392.1"/>
    <property type="molecule type" value="Genomic_DNA"/>
</dbReference>
<accession>A0A855X5F5</accession>
<evidence type="ECO:0000256" key="2">
    <source>
        <dbReference type="SAM" id="Phobius"/>
    </source>
</evidence>
<dbReference type="PANTHER" id="PTHR30576:SF0">
    <property type="entry name" value="UNDECAPRENYL-PHOSPHATE N-ACETYLGALACTOSAMINYL 1-PHOSPHATE TRANSFERASE-RELATED"/>
    <property type="match status" value="1"/>
</dbReference>
<evidence type="ECO:0000313" key="4">
    <source>
        <dbReference type="EMBL" id="PWB76392.1"/>
    </source>
</evidence>
<dbReference type="PANTHER" id="PTHR30576">
    <property type="entry name" value="COLANIC BIOSYNTHESIS UDP-GLUCOSE LIPID CARRIER TRANSFERASE"/>
    <property type="match status" value="1"/>
</dbReference>
<keyword evidence="2" id="KW-0812">Transmembrane</keyword>
<feature type="domain" description="Bacterial sugar transferase" evidence="3">
    <location>
        <begin position="92"/>
        <end position="138"/>
    </location>
</feature>
<evidence type="ECO:0000313" key="5">
    <source>
        <dbReference type="Proteomes" id="UP000250918"/>
    </source>
</evidence>
<protein>
    <submittedName>
        <fullName evidence="4">Sugar transferase</fullName>
    </submittedName>
</protein>